<sequence>MKKTAYLAAAAVALAIGVAGYFALGQRETAPDVNYVLLDGSRQSFNDLKGKVVLVNFWATSCTTCVKEMPHMVETYEKYRERGLDFVAVAMSYDPPAYVSNFAESRKLPFKVAIDNTGEVARQFGDVKLTPTTYLLNKRGEVVKRYIGEPDFAALHRLVETLLAETT</sequence>
<feature type="signal peptide" evidence="1">
    <location>
        <begin position="1"/>
        <end position="23"/>
    </location>
</feature>
<accession>A0ABT0YK61</accession>
<feature type="chain" id="PRO_5047135677" evidence="1">
    <location>
        <begin position="24"/>
        <end position="167"/>
    </location>
</feature>
<evidence type="ECO:0000256" key="1">
    <source>
        <dbReference type="SAM" id="SignalP"/>
    </source>
</evidence>
<dbReference type="InterPro" id="IPR050553">
    <property type="entry name" value="Thioredoxin_ResA/DsbE_sf"/>
</dbReference>
<dbReference type="EMBL" id="JAMKFE010000002">
    <property type="protein sequence ID" value="MCM5678526.1"/>
    <property type="molecule type" value="Genomic_DNA"/>
</dbReference>
<keyword evidence="4" id="KW-1185">Reference proteome</keyword>
<dbReference type="Pfam" id="PF08534">
    <property type="entry name" value="Redoxin"/>
    <property type="match status" value="1"/>
</dbReference>
<comment type="caution">
    <text evidence="3">The sequence shown here is derived from an EMBL/GenBank/DDBJ whole genome shotgun (WGS) entry which is preliminary data.</text>
</comment>
<feature type="domain" description="Thioredoxin" evidence="2">
    <location>
        <begin position="24"/>
        <end position="164"/>
    </location>
</feature>
<dbReference type="PROSITE" id="PS51352">
    <property type="entry name" value="THIOREDOXIN_2"/>
    <property type="match status" value="1"/>
</dbReference>
<dbReference type="CDD" id="cd02966">
    <property type="entry name" value="TlpA_like_family"/>
    <property type="match status" value="1"/>
</dbReference>
<dbReference type="PANTHER" id="PTHR42852:SF18">
    <property type="entry name" value="CHROMOSOME UNDETERMINED SCAFFOLD_47, WHOLE GENOME SHOTGUN SEQUENCE"/>
    <property type="match status" value="1"/>
</dbReference>
<dbReference type="Gene3D" id="3.40.30.10">
    <property type="entry name" value="Glutaredoxin"/>
    <property type="match status" value="1"/>
</dbReference>
<dbReference type="InterPro" id="IPR036249">
    <property type="entry name" value="Thioredoxin-like_sf"/>
</dbReference>
<dbReference type="SUPFAM" id="SSF52833">
    <property type="entry name" value="Thioredoxin-like"/>
    <property type="match status" value="1"/>
</dbReference>
<evidence type="ECO:0000259" key="2">
    <source>
        <dbReference type="PROSITE" id="PS51352"/>
    </source>
</evidence>
<dbReference type="InterPro" id="IPR013740">
    <property type="entry name" value="Redoxin"/>
</dbReference>
<dbReference type="Proteomes" id="UP001165541">
    <property type="component" value="Unassembled WGS sequence"/>
</dbReference>
<keyword evidence="1" id="KW-0732">Signal</keyword>
<dbReference type="InterPro" id="IPR013766">
    <property type="entry name" value="Thioredoxin_domain"/>
</dbReference>
<evidence type="ECO:0000313" key="3">
    <source>
        <dbReference type="EMBL" id="MCM5678526.1"/>
    </source>
</evidence>
<evidence type="ECO:0000313" key="4">
    <source>
        <dbReference type="Proteomes" id="UP001165541"/>
    </source>
</evidence>
<name>A0ABT0YK61_9BURK</name>
<protein>
    <submittedName>
        <fullName evidence="3">TlpA family protein disulfide reductase</fullName>
    </submittedName>
</protein>
<gene>
    <name evidence="3" type="ORF">M8A51_03155</name>
</gene>
<dbReference type="RefSeq" id="WP_251776674.1">
    <property type="nucleotide sequence ID" value="NZ_JAMKFE010000002.1"/>
</dbReference>
<dbReference type="PANTHER" id="PTHR42852">
    <property type="entry name" value="THIOL:DISULFIDE INTERCHANGE PROTEIN DSBE"/>
    <property type="match status" value="1"/>
</dbReference>
<organism evidence="3 4">
    <name type="scientific">Caldimonas mangrovi</name>
    <dbReference type="NCBI Taxonomy" id="2944811"/>
    <lineage>
        <taxon>Bacteria</taxon>
        <taxon>Pseudomonadati</taxon>
        <taxon>Pseudomonadota</taxon>
        <taxon>Betaproteobacteria</taxon>
        <taxon>Burkholderiales</taxon>
        <taxon>Sphaerotilaceae</taxon>
        <taxon>Caldimonas</taxon>
    </lineage>
</organism>
<reference evidence="3" key="1">
    <citation type="submission" date="2022-05" db="EMBL/GenBank/DDBJ databases">
        <title>Schlegelella sp. nov., isolated from mangrove soil.</title>
        <authorList>
            <person name="Liu Y."/>
            <person name="Ge X."/>
            <person name="Liu W."/>
        </authorList>
    </citation>
    <scope>NUCLEOTIDE SEQUENCE</scope>
    <source>
        <strain evidence="3">S2-27</strain>
    </source>
</reference>
<proteinExistence type="predicted"/>